<dbReference type="InterPro" id="IPR012042">
    <property type="entry name" value="NeuTTM/CthTTM-like"/>
</dbReference>
<dbReference type="PANTHER" id="PTHR40114:SF1">
    <property type="entry name" value="SLR0698 PROTEIN"/>
    <property type="match status" value="1"/>
</dbReference>
<proteinExistence type="predicted"/>
<evidence type="ECO:0000259" key="2">
    <source>
        <dbReference type="PROSITE" id="PS51707"/>
    </source>
</evidence>
<dbReference type="PANTHER" id="PTHR40114">
    <property type="entry name" value="SLR0698 PROTEIN"/>
    <property type="match status" value="1"/>
</dbReference>
<feature type="domain" description="CYTH" evidence="2">
    <location>
        <begin position="11"/>
        <end position="157"/>
    </location>
</feature>
<dbReference type="eggNOG" id="COG2954">
    <property type="taxonomic scope" value="Bacteria"/>
</dbReference>
<dbReference type="Gene3D" id="2.40.320.10">
    <property type="entry name" value="Hypothetical Protein Pfu-838710-001"/>
    <property type="match status" value="1"/>
</dbReference>
<accession>N1ZTC1</accession>
<organism evidence="3 4">
    <name type="scientific">Eubacterium plexicaudatum ASF492</name>
    <dbReference type="NCBI Taxonomy" id="1235802"/>
    <lineage>
        <taxon>Bacteria</taxon>
        <taxon>Bacillati</taxon>
        <taxon>Bacillota</taxon>
        <taxon>Clostridia</taxon>
        <taxon>Eubacteriales</taxon>
        <taxon>Eubacteriaceae</taxon>
        <taxon>Eubacterium</taxon>
    </lineage>
</organism>
<comment type="caution">
    <text evidence="3">The sequence shown here is derived from an EMBL/GenBank/DDBJ whole genome shotgun (WGS) entry which is preliminary data.</text>
</comment>
<dbReference type="SMART" id="SM01118">
    <property type="entry name" value="CYTH"/>
    <property type="match status" value="1"/>
</dbReference>
<dbReference type="PATRIC" id="fig|1235802.3.peg.6362"/>
<feature type="active site" description="Proton acceptor" evidence="1">
    <location>
        <position position="39"/>
    </location>
</feature>
<sequence length="161" mass="18894">MPKTNPENTAHMEIERKFVPKWLPNNLEQYPYHEIEQGYLCTSPTIRIRKMDDTYFLTYKSAGMLAHLEQEMPLSKEAYEHLRKKADGILITKRRYLIPLDSTHTIELDIFHDKLEGVTLAEVEFASVEEADSFIPPDWFGEDVTYESRYHNSEMSKGAFF</sequence>
<dbReference type="SUPFAM" id="SSF55154">
    <property type="entry name" value="CYTH-like phosphatases"/>
    <property type="match status" value="1"/>
</dbReference>
<evidence type="ECO:0000313" key="4">
    <source>
        <dbReference type="Proteomes" id="UP000012589"/>
    </source>
</evidence>
<dbReference type="PROSITE" id="PS51707">
    <property type="entry name" value="CYTH"/>
    <property type="match status" value="1"/>
</dbReference>
<reference evidence="3 4" key="1">
    <citation type="journal article" date="2014" name="Genome Announc.">
        <title>Draft genome sequences of the altered schaedler flora, a defined bacterial community from gnotobiotic mice.</title>
        <authorList>
            <person name="Wannemuehler M.J."/>
            <person name="Overstreet A.M."/>
            <person name="Ward D.V."/>
            <person name="Phillips G.J."/>
        </authorList>
    </citation>
    <scope>NUCLEOTIDE SEQUENCE [LARGE SCALE GENOMIC DNA]</scope>
    <source>
        <strain evidence="3 4">ASF492</strain>
    </source>
</reference>
<dbReference type="STRING" id="1235802.C823_06026"/>
<dbReference type="Proteomes" id="UP000012589">
    <property type="component" value="Unassembled WGS sequence"/>
</dbReference>
<keyword evidence="4" id="KW-1185">Reference proteome</keyword>
<dbReference type="Pfam" id="PF01928">
    <property type="entry name" value="CYTH"/>
    <property type="match status" value="1"/>
</dbReference>
<dbReference type="InterPro" id="IPR023577">
    <property type="entry name" value="CYTH_domain"/>
</dbReference>
<protein>
    <recommendedName>
        <fullName evidence="2">CYTH domain-containing protein</fullName>
    </recommendedName>
</protein>
<dbReference type="CDD" id="cd07761">
    <property type="entry name" value="CYTH-like_CthTTM-like"/>
    <property type="match status" value="1"/>
</dbReference>
<dbReference type="InterPro" id="IPR033469">
    <property type="entry name" value="CYTH-like_dom_sf"/>
</dbReference>
<dbReference type="HOGENOM" id="CLU_109545_0_0_9"/>
<dbReference type="PIRSF" id="PIRSF016487">
    <property type="entry name" value="CYTH_UCP016487"/>
    <property type="match status" value="1"/>
</dbReference>
<name>N1ZTC1_9FIRM</name>
<evidence type="ECO:0000256" key="1">
    <source>
        <dbReference type="PIRSR" id="PIRSR016487-1"/>
    </source>
</evidence>
<dbReference type="EMBL" id="AQFT01000209">
    <property type="protein sequence ID" value="EMZ17363.1"/>
    <property type="molecule type" value="Genomic_DNA"/>
</dbReference>
<evidence type="ECO:0000313" key="3">
    <source>
        <dbReference type="EMBL" id="EMZ17363.1"/>
    </source>
</evidence>
<gene>
    <name evidence="3" type="ORF">C823_06026</name>
</gene>
<dbReference type="AlphaFoldDB" id="N1ZTC1"/>